<protein>
    <submittedName>
        <fullName evidence="1">Uncharacterized protein</fullName>
    </submittedName>
</protein>
<keyword evidence="2" id="KW-1185">Reference proteome</keyword>
<comment type="caution">
    <text evidence="1">The sequence shown here is derived from an EMBL/GenBank/DDBJ whole genome shotgun (WGS) entry which is preliminary data.</text>
</comment>
<accession>A0ACB9L610</accession>
<evidence type="ECO:0000313" key="2">
    <source>
        <dbReference type="Proteomes" id="UP001057402"/>
    </source>
</evidence>
<dbReference type="Proteomes" id="UP001057402">
    <property type="component" value="Chromosome 12"/>
</dbReference>
<evidence type="ECO:0000313" key="1">
    <source>
        <dbReference type="EMBL" id="KAI4304769.1"/>
    </source>
</evidence>
<proteinExistence type="predicted"/>
<name>A0ACB9L610_9MYRT</name>
<reference evidence="2" key="1">
    <citation type="journal article" date="2023" name="Front. Plant Sci.">
        <title>Chromosomal-level genome assembly of Melastoma candidum provides insights into trichome evolution.</title>
        <authorList>
            <person name="Zhong Y."/>
            <person name="Wu W."/>
            <person name="Sun C."/>
            <person name="Zou P."/>
            <person name="Liu Y."/>
            <person name="Dai S."/>
            <person name="Zhou R."/>
        </authorList>
    </citation>
    <scope>NUCLEOTIDE SEQUENCE [LARGE SCALE GENOMIC DNA]</scope>
</reference>
<organism evidence="1 2">
    <name type="scientific">Melastoma candidum</name>
    <dbReference type="NCBI Taxonomy" id="119954"/>
    <lineage>
        <taxon>Eukaryota</taxon>
        <taxon>Viridiplantae</taxon>
        <taxon>Streptophyta</taxon>
        <taxon>Embryophyta</taxon>
        <taxon>Tracheophyta</taxon>
        <taxon>Spermatophyta</taxon>
        <taxon>Magnoliopsida</taxon>
        <taxon>eudicotyledons</taxon>
        <taxon>Gunneridae</taxon>
        <taxon>Pentapetalae</taxon>
        <taxon>rosids</taxon>
        <taxon>malvids</taxon>
        <taxon>Myrtales</taxon>
        <taxon>Melastomataceae</taxon>
        <taxon>Melastomatoideae</taxon>
        <taxon>Melastomateae</taxon>
        <taxon>Melastoma</taxon>
    </lineage>
</organism>
<sequence length="102" mass="11102">MAAPGGIVEVKGIENSLEVDGLARFAVEEHNKKKNAMLEFVKVLNTKKQVVAGTMHHITLEAVAGGGVRQAFEAKVWVKPWENFKEVQEFKLIGDAPAEGST</sequence>
<gene>
    <name evidence="1" type="ORF">MLD38_040240</name>
</gene>
<dbReference type="EMBL" id="CM042891">
    <property type="protein sequence ID" value="KAI4304769.1"/>
    <property type="molecule type" value="Genomic_DNA"/>
</dbReference>